<dbReference type="PROSITE" id="PS01081">
    <property type="entry name" value="HTH_TETR_1"/>
    <property type="match status" value="1"/>
</dbReference>
<dbReference type="PRINTS" id="PR00455">
    <property type="entry name" value="HTHTETR"/>
</dbReference>
<organism evidence="4 5">
    <name type="scientific">Abyssobacteria bacterium (strain SURF_5)</name>
    <dbReference type="NCBI Taxonomy" id="2093360"/>
    <lineage>
        <taxon>Bacteria</taxon>
        <taxon>Pseudomonadati</taxon>
        <taxon>Candidatus Hydrogenedentota</taxon>
        <taxon>Candidatus Abyssobacteria</taxon>
    </lineage>
</organism>
<protein>
    <submittedName>
        <fullName evidence="4">TetR/AcrR family transcriptional regulator</fullName>
    </submittedName>
</protein>
<dbReference type="InterPro" id="IPR009057">
    <property type="entry name" value="Homeodomain-like_sf"/>
</dbReference>
<evidence type="ECO:0000256" key="1">
    <source>
        <dbReference type="ARBA" id="ARBA00023125"/>
    </source>
</evidence>
<dbReference type="GO" id="GO:0000976">
    <property type="term" value="F:transcription cis-regulatory region binding"/>
    <property type="evidence" value="ECO:0007669"/>
    <property type="project" value="TreeGrafter"/>
</dbReference>
<keyword evidence="1 2" id="KW-0238">DNA-binding</keyword>
<proteinExistence type="predicted"/>
<evidence type="ECO:0000313" key="4">
    <source>
        <dbReference type="EMBL" id="RJP22892.1"/>
    </source>
</evidence>
<dbReference type="InterPro" id="IPR001647">
    <property type="entry name" value="HTH_TetR"/>
</dbReference>
<dbReference type="Pfam" id="PF00440">
    <property type="entry name" value="TetR_N"/>
    <property type="match status" value="1"/>
</dbReference>
<gene>
    <name evidence="4" type="ORF">C4520_07665</name>
</gene>
<reference evidence="4 5" key="1">
    <citation type="journal article" date="2017" name="ISME J.">
        <title>Energy and carbon metabolisms in a deep terrestrial subsurface fluid microbial community.</title>
        <authorList>
            <person name="Momper L."/>
            <person name="Jungbluth S.P."/>
            <person name="Lee M.D."/>
            <person name="Amend J.P."/>
        </authorList>
    </citation>
    <scope>NUCLEOTIDE SEQUENCE [LARGE SCALE GENOMIC DNA]</scope>
    <source>
        <strain evidence="4">SURF_5</strain>
    </source>
</reference>
<dbReference type="EMBL" id="QZKU01000053">
    <property type="protein sequence ID" value="RJP22892.1"/>
    <property type="molecule type" value="Genomic_DNA"/>
</dbReference>
<dbReference type="AlphaFoldDB" id="A0A3A4NV40"/>
<evidence type="ECO:0000313" key="5">
    <source>
        <dbReference type="Proteomes" id="UP000265882"/>
    </source>
</evidence>
<dbReference type="InterPro" id="IPR036271">
    <property type="entry name" value="Tet_transcr_reg_TetR-rel_C_sf"/>
</dbReference>
<feature type="DNA-binding region" description="H-T-H motif" evidence="2">
    <location>
        <begin position="66"/>
        <end position="85"/>
    </location>
</feature>
<dbReference type="PANTHER" id="PTHR30055:SF187">
    <property type="entry name" value="TRANSCRIPTIONAL REGULATORY PROTEIN"/>
    <property type="match status" value="1"/>
</dbReference>
<evidence type="ECO:0000256" key="2">
    <source>
        <dbReference type="PROSITE-ProRule" id="PRU00335"/>
    </source>
</evidence>
<dbReference type="InterPro" id="IPR050109">
    <property type="entry name" value="HTH-type_TetR-like_transc_reg"/>
</dbReference>
<evidence type="ECO:0000259" key="3">
    <source>
        <dbReference type="PROSITE" id="PS50977"/>
    </source>
</evidence>
<feature type="domain" description="HTH tetR-type" evidence="3">
    <location>
        <begin position="43"/>
        <end position="103"/>
    </location>
</feature>
<accession>A0A3A4NV40</accession>
<dbReference type="GO" id="GO:0003700">
    <property type="term" value="F:DNA-binding transcription factor activity"/>
    <property type="evidence" value="ECO:0007669"/>
    <property type="project" value="TreeGrafter"/>
</dbReference>
<dbReference type="InterPro" id="IPR023772">
    <property type="entry name" value="DNA-bd_HTH_TetR-type_CS"/>
</dbReference>
<dbReference type="PROSITE" id="PS50977">
    <property type="entry name" value="HTH_TETR_2"/>
    <property type="match status" value="1"/>
</dbReference>
<sequence>MGVYRAFKERDSSVPHFLLDKNEILEYNSNMPKKEYAKHKKSEQRKEDILTAALACFAEHGYPNTTMQDIRERSGASNGSIYHHFSSKEGIAAALYVEAIIDYQARILEALERTPQAREGVRAIIGSHLDWVSEKPEWARYLMEMRHAEFMKSAEESLAEANKKFITAFIDWLRPNLKSGAIRRLPADLFLSLVLGPCQEYVRIWLEEKFYTSMAAAKEELANGVWSAVRGQEG</sequence>
<dbReference type="Proteomes" id="UP000265882">
    <property type="component" value="Unassembled WGS sequence"/>
</dbReference>
<dbReference type="PANTHER" id="PTHR30055">
    <property type="entry name" value="HTH-TYPE TRANSCRIPTIONAL REGULATOR RUTR"/>
    <property type="match status" value="1"/>
</dbReference>
<dbReference type="SUPFAM" id="SSF48498">
    <property type="entry name" value="Tetracyclin repressor-like, C-terminal domain"/>
    <property type="match status" value="1"/>
</dbReference>
<name>A0A3A4NV40_ABYX5</name>
<dbReference type="SUPFAM" id="SSF46689">
    <property type="entry name" value="Homeodomain-like"/>
    <property type="match status" value="1"/>
</dbReference>
<comment type="caution">
    <text evidence="4">The sequence shown here is derived from an EMBL/GenBank/DDBJ whole genome shotgun (WGS) entry which is preliminary data.</text>
</comment>
<dbReference type="Gene3D" id="1.10.357.10">
    <property type="entry name" value="Tetracycline Repressor, domain 2"/>
    <property type="match status" value="1"/>
</dbReference>